<evidence type="ECO:0000313" key="2">
    <source>
        <dbReference type="WBParaSite" id="nRc.2.0.1.t10922-RA"/>
    </source>
</evidence>
<evidence type="ECO:0000313" key="1">
    <source>
        <dbReference type="Proteomes" id="UP000887565"/>
    </source>
</evidence>
<name>A0A915IAM4_ROMCU</name>
<sequence>MSCCKAVMTLQVITADISNDNTIVTAREHGIAFHGHYTHNDASWTLHPQRCQPNSTGPSNAATNPDCYYFCRTWVHQTE</sequence>
<reference evidence="2" key="1">
    <citation type="submission" date="2022-11" db="UniProtKB">
        <authorList>
            <consortium name="WormBaseParasite"/>
        </authorList>
    </citation>
    <scope>IDENTIFICATION</scope>
</reference>
<accession>A0A915IAM4</accession>
<organism evidence="1 2">
    <name type="scientific">Romanomermis culicivorax</name>
    <name type="common">Nematode worm</name>
    <dbReference type="NCBI Taxonomy" id="13658"/>
    <lineage>
        <taxon>Eukaryota</taxon>
        <taxon>Metazoa</taxon>
        <taxon>Ecdysozoa</taxon>
        <taxon>Nematoda</taxon>
        <taxon>Enoplea</taxon>
        <taxon>Dorylaimia</taxon>
        <taxon>Mermithida</taxon>
        <taxon>Mermithoidea</taxon>
        <taxon>Mermithidae</taxon>
        <taxon>Romanomermis</taxon>
    </lineage>
</organism>
<dbReference type="WBParaSite" id="nRc.2.0.1.t10922-RA">
    <property type="protein sequence ID" value="nRc.2.0.1.t10922-RA"/>
    <property type="gene ID" value="nRc.2.0.1.g10922"/>
</dbReference>
<dbReference type="Proteomes" id="UP000887565">
    <property type="component" value="Unplaced"/>
</dbReference>
<proteinExistence type="predicted"/>
<dbReference type="AlphaFoldDB" id="A0A915IAM4"/>
<keyword evidence="1" id="KW-1185">Reference proteome</keyword>
<protein>
    <submittedName>
        <fullName evidence="2">Uncharacterized protein</fullName>
    </submittedName>
</protein>